<protein>
    <submittedName>
        <fullName evidence="2">DUF2812 domain-containing protein</fullName>
    </submittedName>
</protein>
<evidence type="ECO:0000313" key="3">
    <source>
        <dbReference type="Proteomes" id="UP000468717"/>
    </source>
</evidence>
<proteinExistence type="predicted"/>
<sequence length="176" mass="20921">MSEQRSHVYKWFIELDDGHIEEWLRAQARAGWHLQKFHMPCRFTFVRGEPADNVYRFDSFPAWKRSSDYEQLCQDAGWELVFCWWGSYCWRKPAADGKPNDIYTDTPSKIARQQRLLTYFGLTGLLLMYNLMGSSDREMDTLRMVLTGVQLALVLPMSYLIWRTIGRLQRLRRQAL</sequence>
<name>A0A6I1I1Z2_9BURK</name>
<dbReference type="EMBL" id="WFLI01000010">
    <property type="protein sequence ID" value="KAB8064812.1"/>
    <property type="molecule type" value="Genomic_DNA"/>
</dbReference>
<accession>A0A6I1I1Z2</accession>
<feature type="transmembrane region" description="Helical" evidence="1">
    <location>
        <begin position="116"/>
        <end position="132"/>
    </location>
</feature>
<keyword evidence="1" id="KW-0812">Transmembrane</keyword>
<evidence type="ECO:0000256" key="1">
    <source>
        <dbReference type="SAM" id="Phobius"/>
    </source>
</evidence>
<dbReference type="InterPro" id="IPR021359">
    <property type="entry name" value="DUF2812"/>
</dbReference>
<organism evidence="2 3">
    <name type="scientific">Janthinobacterium violaceinigrum</name>
    <dbReference type="NCBI Taxonomy" id="2654252"/>
    <lineage>
        <taxon>Bacteria</taxon>
        <taxon>Pseudomonadati</taxon>
        <taxon>Pseudomonadota</taxon>
        <taxon>Betaproteobacteria</taxon>
        <taxon>Burkholderiales</taxon>
        <taxon>Oxalobacteraceae</taxon>
        <taxon>Janthinobacterium</taxon>
    </lineage>
</organism>
<keyword evidence="1" id="KW-0472">Membrane</keyword>
<feature type="transmembrane region" description="Helical" evidence="1">
    <location>
        <begin position="144"/>
        <end position="162"/>
    </location>
</feature>
<comment type="caution">
    <text evidence="2">The sequence shown here is derived from an EMBL/GenBank/DDBJ whole genome shotgun (WGS) entry which is preliminary data.</text>
</comment>
<dbReference type="Pfam" id="PF11193">
    <property type="entry name" value="DUF2812"/>
    <property type="match status" value="1"/>
</dbReference>
<reference evidence="2 3" key="1">
    <citation type="submission" date="2019-10" db="EMBL/GenBank/DDBJ databases">
        <title>Three novel species isolated from a subtropical stream in China.</title>
        <authorList>
            <person name="Lu H."/>
        </authorList>
    </citation>
    <scope>NUCLEOTIDE SEQUENCE [LARGE SCALE GENOMIC DNA]</scope>
    <source>
        <strain evidence="2 3">FT13W</strain>
    </source>
</reference>
<gene>
    <name evidence="2" type="ORF">GCN75_10925</name>
</gene>
<evidence type="ECO:0000313" key="2">
    <source>
        <dbReference type="EMBL" id="KAB8064812.1"/>
    </source>
</evidence>
<keyword evidence="1" id="KW-1133">Transmembrane helix</keyword>
<dbReference type="Proteomes" id="UP000468717">
    <property type="component" value="Unassembled WGS sequence"/>
</dbReference>
<dbReference type="RefSeq" id="WP_152282552.1">
    <property type="nucleotide sequence ID" value="NZ_WFLI01000010.1"/>
</dbReference>
<dbReference type="AlphaFoldDB" id="A0A6I1I1Z2"/>
<keyword evidence="3" id="KW-1185">Reference proteome</keyword>